<dbReference type="InterPro" id="IPR003778">
    <property type="entry name" value="CT_A_B"/>
</dbReference>
<dbReference type="SUPFAM" id="SSF50891">
    <property type="entry name" value="Cyclophilin-like"/>
    <property type="match status" value="1"/>
</dbReference>
<feature type="domain" description="Carboxyltransferase" evidence="4">
    <location>
        <begin position="28"/>
        <end position="311"/>
    </location>
</feature>
<evidence type="ECO:0000256" key="1">
    <source>
        <dbReference type="ARBA" id="ARBA00022741"/>
    </source>
</evidence>
<organism evidence="5 6">
    <name type="scientific">Marinobacter salinexigens</name>
    <dbReference type="NCBI Taxonomy" id="2919747"/>
    <lineage>
        <taxon>Bacteria</taxon>
        <taxon>Pseudomonadati</taxon>
        <taxon>Pseudomonadota</taxon>
        <taxon>Gammaproteobacteria</taxon>
        <taxon>Pseudomonadales</taxon>
        <taxon>Marinobacteraceae</taxon>
        <taxon>Marinobacter</taxon>
    </lineage>
</organism>
<dbReference type="NCBIfam" id="TIGR00724">
    <property type="entry name" value="urea_amlyse_rel"/>
    <property type="match status" value="1"/>
</dbReference>
<dbReference type="SMART" id="SM00797">
    <property type="entry name" value="AHS2"/>
    <property type="match status" value="1"/>
</dbReference>
<keyword evidence="1" id="KW-0547">Nucleotide-binding</keyword>
<dbReference type="Pfam" id="PF02626">
    <property type="entry name" value="CT_A_B"/>
    <property type="match status" value="1"/>
</dbReference>
<accession>A0A5B0VK69</accession>
<dbReference type="InterPro" id="IPR029000">
    <property type="entry name" value="Cyclophilin-like_dom_sf"/>
</dbReference>
<gene>
    <name evidence="5" type="ORF">FWJ25_05585</name>
</gene>
<reference evidence="5 6" key="1">
    <citation type="submission" date="2019-08" db="EMBL/GenBank/DDBJ databases">
        <title>Marinobacter ZYF650 sp. nov., a marine bacterium isolated from seawater of the Mariana trench.</title>
        <authorList>
            <person name="Ahmad W."/>
        </authorList>
    </citation>
    <scope>NUCLEOTIDE SEQUENCE [LARGE SCALE GENOMIC DNA]</scope>
    <source>
        <strain evidence="5 6">ZYF650</strain>
    </source>
</reference>
<keyword evidence="2" id="KW-0378">Hydrolase</keyword>
<dbReference type="AlphaFoldDB" id="A0A5B0VK69"/>
<evidence type="ECO:0000313" key="6">
    <source>
        <dbReference type="Proteomes" id="UP000323161"/>
    </source>
</evidence>
<dbReference type="PANTHER" id="PTHR43309:SF4">
    <property type="entry name" value="CARBOXYLTRANSFERASE DOMAIN-CONTAINING PROTEIN"/>
    <property type="match status" value="1"/>
</dbReference>
<protein>
    <submittedName>
        <fullName evidence="5">Biotin-dependent carboxyltransferase</fullName>
    </submittedName>
</protein>
<evidence type="ECO:0000313" key="5">
    <source>
        <dbReference type="EMBL" id="KAA1174854.1"/>
    </source>
</evidence>
<comment type="caution">
    <text evidence="5">The sequence shown here is derived from an EMBL/GenBank/DDBJ whole genome shotgun (WGS) entry which is preliminary data.</text>
</comment>
<keyword evidence="3" id="KW-0067">ATP-binding</keyword>
<dbReference type="GO" id="GO:0016787">
    <property type="term" value="F:hydrolase activity"/>
    <property type="evidence" value="ECO:0007669"/>
    <property type="project" value="UniProtKB-KW"/>
</dbReference>
<keyword evidence="5" id="KW-0808">Transferase</keyword>
<dbReference type="GO" id="GO:0016740">
    <property type="term" value="F:transferase activity"/>
    <property type="evidence" value="ECO:0007669"/>
    <property type="project" value="UniProtKB-KW"/>
</dbReference>
<dbReference type="InterPro" id="IPR052708">
    <property type="entry name" value="PxpC"/>
</dbReference>
<dbReference type="Gene3D" id="2.40.100.10">
    <property type="entry name" value="Cyclophilin-like"/>
    <property type="match status" value="1"/>
</dbReference>
<evidence type="ECO:0000256" key="3">
    <source>
        <dbReference type="ARBA" id="ARBA00022840"/>
    </source>
</evidence>
<proteinExistence type="predicted"/>
<name>A0A5B0VK69_9GAMM</name>
<dbReference type="GO" id="GO:0005524">
    <property type="term" value="F:ATP binding"/>
    <property type="evidence" value="ECO:0007669"/>
    <property type="project" value="UniProtKB-KW"/>
</dbReference>
<keyword evidence="6" id="KW-1185">Reference proteome</keyword>
<sequence length="312" mass="33744">MAHVSGFETLRSGPLASLQDAGRFGVRHLGITQGGAVDLHAWAWANWLVANPWGAPALEITFGGLQLKAMEDLYLAISGADLGAEIDGEPPPPWSAFMMRSGQVLEFKAPRSGLRAYLAVFGGFQAEPVLGSCSGVVREGLGGHDGQGRQLAVGDRLQVRREAIENTPCNRAVPEIEKLDYTGLAELEFVLGAQAGEFSGVSLFEFFNRQWEVDSRSDRMGIRLQGPALKCAISNMVSEGLALGAVQVPPDGQPIVLMNDRQTIGGYPRLGTLPPLACSRLAQCQPGSEVSFRPVSLERAHRDYIEFVRRFQ</sequence>
<evidence type="ECO:0000256" key="2">
    <source>
        <dbReference type="ARBA" id="ARBA00022801"/>
    </source>
</evidence>
<dbReference type="PANTHER" id="PTHR43309">
    <property type="entry name" value="5-OXOPROLINASE SUBUNIT C"/>
    <property type="match status" value="1"/>
</dbReference>
<dbReference type="Proteomes" id="UP000323161">
    <property type="component" value="Unassembled WGS sequence"/>
</dbReference>
<dbReference type="EMBL" id="VTUU01000002">
    <property type="protein sequence ID" value="KAA1174854.1"/>
    <property type="molecule type" value="Genomic_DNA"/>
</dbReference>
<dbReference type="RefSeq" id="WP_149599276.1">
    <property type="nucleotide sequence ID" value="NZ_VTUU01000002.1"/>
</dbReference>
<evidence type="ECO:0000259" key="4">
    <source>
        <dbReference type="SMART" id="SM00797"/>
    </source>
</evidence>